<dbReference type="Proteomes" id="UP000481033">
    <property type="component" value="Unassembled WGS sequence"/>
</dbReference>
<dbReference type="RefSeq" id="WP_163699674.1">
    <property type="nucleotide sequence ID" value="NZ_QXHD01000004.1"/>
</dbReference>
<organism evidence="2 3">
    <name type="scientific">Adonisia turfae CCMR0081</name>
    <dbReference type="NCBI Taxonomy" id="2292702"/>
    <lineage>
        <taxon>Bacteria</taxon>
        <taxon>Bacillati</taxon>
        <taxon>Cyanobacteriota</taxon>
        <taxon>Adonisia</taxon>
        <taxon>Adonisia turfae</taxon>
    </lineage>
</organism>
<evidence type="ECO:0000313" key="2">
    <source>
        <dbReference type="EMBL" id="NEZ57573.1"/>
    </source>
</evidence>
<comment type="caution">
    <text evidence="2">The sequence shown here is derived from an EMBL/GenBank/DDBJ whole genome shotgun (WGS) entry which is preliminary data.</text>
</comment>
<keyword evidence="1" id="KW-0812">Transmembrane</keyword>
<evidence type="ECO:0000313" key="3">
    <source>
        <dbReference type="Proteomes" id="UP000481033"/>
    </source>
</evidence>
<accession>A0A6M0RP89</accession>
<sequence>MPDSNNKPDQLNSPNIEFAKTYYEHQYNRVSKLEEQGLTITNVVISFSVVAFTFGFNANQILTTVTGIVLPLTMIVINIFAITYLISSGDWIETHRSRGKRILKLFAEDIYQLDREVFKERKIRFFGRRRTQILIHTVLIGIAMVPILIYLKA</sequence>
<protein>
    <submittedName>
        <fullName evidence="2">Uncharacterized protein</fullName>
    </submittedName>
</protein>
<gene>
    <name evidence="2" type="ORF">DXZ20_18265</name>
</gene>
<feature type="transmembrane region" description="Helical" evidence="1">
    <location>
        <begin position="68"/>
        <end position="92"/>
    </location>
</feature>
<keyword evidence="1" id="KW-1133">Transmembrane helix</keyword>
<keyword evidence="1" id="KW-0472">Membrane</keyword>
<feature type="transmembrane region" description="Helical" evidence="1">
    <location>
        <begin position="37"/>
        <end position="56"/>
    </location>
</feature>
<dbReference type="AlphaFoldDB" id="A0A6M0RP89"/>
<reference evidence="2 3" key="1">
    <citation type="journal article" date="2020" name="Microb. Ecol.">
        <title>Ecogenomics of the Marine Benthic Filamentous Cyanobacterium Adonisia.</title>
        <authorList>
            <person name="Walter J.M."/>
            <person name="Coutinho F.H."/>
            <person name="Leomil L."/>
            <person name="Hargreaves P.I."/>
            <person name="Campeao M.E."/>
            <person name="Vieira V.V."/>
            <person name="Silva B.S."/>
            <person name="Fistarol G.O."/>
            <person name="Salomon P.S."/>
            <person name="Sawabe T."/>
            <person name="Mino S."/>
            <person name="Hosokawa M."/>
            <person name="Miyashita H."/>
            <person name="Maruyama F."/>
            <person name="van Verk M.C."/>
            <person name="Dutilh B.E."/>
            <person name="Thompson C.C."/>
            <person name="Thompson F.L."/>
        </authorList>
    </citation>
    <scope>NUCLEOTIDE SEQUENCE [LARGE SCALE GENOMIC DNA]</scope>
    <source>
        <strain evidence="2 3">CCMR0081</strain>
    </source>
</reference>
<proteinExistence type="predicted"/>
<dbReference type="EMBL" id="QXHD01000004">
    <property type="protein sequence ID" value="NEZ57573.1"/>
    <property type="molecule type" value="Genomic_DNA"/>
</dbReference>
<name>A0A6M0RP89_9CYAN</name>
<feature type="transmembrane region" description="Helical" evidence="1">
    <location>
        <begin position="133"/>
        <end position="151"/>
    </location>
</feature>
<evidence type="ECO:0000256" key="1">
    <source>
        <dbReference type="SAM" id="Phobius"/>
    </source>
</evidence>
<keyword evidence="3" id="KW-1185">Reference proteome</keyword>